<comment type="similarity">
    <text evidence="10 12">Belongs to the DnaJ family.</text>
</comment>
<evidence type="ECO:0000256" key="1">
    <source>
        <dbReference type="ARBA" id="ARBA00022490"/>
    </source>
</evidence>
<dbReference type="RefSeq" id="WP_025976349.1">
    <property type="nucleotide sequence ID" value="NZ_CP015614.1"/>
</dbReference>
<dbReference type="FunFam" id="2.60.260.20:FF:000009">
    <property type="entry name" value="Putative Mitochondrial DnaJ chaperone"/>
    <property type="match status" value="1"/>
</dbReference>
<dbReference type="GO" id="GO:0006260">
    <property type="term" value="P:DNA replication"/>
    <property type="evidence" value="ECO:0007669"/>
    <property type="project" value="UniProtKB-KW"/>
</dbReference>
<evidence type="ECO:0000256" key="10">
    <source>
        <dbReference type="ARBA" id="ARBA00061004"/>
    </source>
</evidence>
<dbReference type="GO" id="GO:0005737">
    <property type="term" value="C:cytoplasm"/>
    <property type="evidence" value="ECO:0007669"/>
    <property type="project" value="UniProtKB-SubCell"/>
</dbReference>
<reference evidence="13 14" key="1">
    <citation type="journal article" date="2014" name="Genome Announc.">
        <title>Genome Sequence of a Promising Hydrogen-Producing Facultative Anaerobic Bacterium, Brevundimonas naejangsanensis Strain B1.</title>
        <authorList>
            <person name="Su H."/>
            <person name="Zhang T."/>
            <person name="Bao M."/>
            <person name="Jiang Y."/>
            <person name="Wang Y."/>
            <person name="Tan T."/>
        </authorList>
    </citation>
    <scope>NUCLEOTIDE SEQUENCE [LARGE SCALE GENOMIC DNA]</scope>
    <source>
        <strain evidence="13 14">B1</strain>
    </source>
</reference>
<dbReference type="Gene3D" id="1.10.287.110">
    <property type="entry name" value="DnaJ domain"/>
    <property type="match status" value="1"/>
</dbReference>
<dbReference type="InterPro" id="IPR002939">
    <property type="entry name" value="DnaJ_C"/>
</dbReference>
<feature type="binding site" evidence="12">
    <location>
        <position position="213"/>
    </location>
    <ligand>
        <name>Zn(2+)</name>
        <dbReference type="ChEBI" id="CHEBI:29105"/>
        <label>1</label>
    </ligand>
</feature>
<dbReference type="PROSITE" id="PS51188">
    <property type="entry name" value="ZF_CR"/>
    <property type="match status" value="1"/>
</dbReference>
<dbReference type="SUPFAM" id="SSF46565">
    <property type="entry name" value="Chaperone J-domain"/>
    <property type="match status" value="1"/>
</dbReference>
<evidence type="ECO:0000256" key="6">
    <source>
        <dbReference type="ARBA" id="ARBA00022833"/>
    </source>
</evidence>
<dbReference type="GO" id="GO:0008270">
    <property type="term" value="F:zinc ion binding"/>
    <property type="evidence" value="ECO:0007669"/>
    <property type="project" value="UniProtKB-UniRule"/>
</dbReference>
<dbReference type="Pfam" id="PF01556">
    <property type="entry name" value="DnaJ_C"/>
    <property type="match status" value="1"/>
</dbReference>
<dbReference type="Proteomes" id="UP000077603">
    <property type="component" value="Chromosome"/>
</dbReference>
<evidence type="ECO:0000256" key="5">
    <source>
        <dbReference type="ARBA" id="ARBA00022771"/>
    </source>
</evidence>
<evidence type="ECO:0000313" key="13">
    <source>
        <dbReference type="EMBL" id="ANF55523.1"/>
    </source>
</evidence>
<dbReference type="GO" id="GO:0009408">
    <property type="term" value="P:response to heat"/>
    <property type="evidence" value="ECO:0007669"/>
    <property type="project" value="InterPro"/>
</dbReference>
<keyword evidence="7 12" id="KW-0346">Stress response</keyword>
<dbReference type="STRING" id="588932.DA69_12710"/>
<comment type="cofactor">
    <cofactor evidence="12">
        <name>Zn(2+)</name>
        <dbReference type="ChEBI" id="CHEBI:29105"/>
    </cofactor>
    <text evidence="12">Binds 2 Zn(2+) ions per monomer.</text>
</comment>
<evidence type="ECO:0000256" key="8">
    <source>
        <dbReference type="ARBA" id="ARBA00023186"/>
    </source>
</evidence>
<proteinExistence type="inferred from homology"/>
<protein>
    <recommendedName>
        <fullName evidence="11 12">Chaperone protein DnaJ</fullName>
    </recommendedName>
</protein>
<dbReference type="Gene3D" id="2.10.230.10">
    <property type="entry name" value="Heat shock protein DnaJ, cysteine-rich domain"/>
    <property type="match status" value="1"/>
</dbReference>
<dbReference type="GO" id="GO:0031072">
    <property type="term" value="F:heat shock protein binding"/>
    <property type="evidence" value="ECO:0007669"/>
    <property type="project" value="InterPro"/>
</dbReference>
<keyword evidence="6 12" id="KW-0862">Zinc</keyword>
<feature type="binding site" evidence="12">
    <location>
        <position position="196"/>
    </location>
    <ligand>
        <name>Zn(2+)</name>
        <dbReference type="ChEBI" id="CHEBI:29105"/>
        <label>2</label>
    </ligand>
</feature>
<dbReference type="SUPFAM" id="SSF57938">
    <property type="entry name" value="DnaJ/Hsp40 cysteine-rich domain"/>
    <property type="match status" value="1"/>
</dbReference>
<dbReference type="SUPFAM" id="SSF49493">
    <property type="entry name" value="HSP40/DnaJ peptide-binding domain"/>
    <property type="match status" value="2"/>
</dbReference>
<feature type="binding site" evidence="12">
    <location>
        <position position="210"/>
    </location>
    <ligand>
        <name>Zn(2+)</name>
        <dbReference type="ChEBI" id="CHEBI:29105"/>
        <label>1</label>
    </ligand>
</feature>
<dbReference type="NCBIfam" id="NF008035">
    <property type="entry name" value="PRK10767.1"/>
    <property type="match status" value="1"/>
</dbReference>
<dbReference type="CDD" id="cd10719">
    <property type="entry name" value="DnaJ_zf"/>
    <property type="match status" value="1"/>
</dbReference>
<comment type="domain">
    <text evidence="12">The J domain is necessary and sufficient to stimulate DnaK ATPase activity. Zinc center 1 plays an important role in the autonomous, DnaK-independent chaperone activity of DnaJ. Zinc center 2 is essential for interaction with DnaK and for DnaJ activity.</text>
</comment>
<accession>A0A172Y8G9</accession>
<dbReference type="HAMAP" id="MF_01152">
    <property type="entry name" value="DnaJ"/>
    <property type="match status" value="1"/>
</dbReference>
<evidence type="ECO:0000256" key="11">
    <source>
        <dbReference type="ARBA" id="ARBA00067609"/>
    </source>
</evidence>
<dbReference type="EMBL" id="CP015614">
    <property type="protein sequence ID" value="ANF55523.1"/>
    <property type="molecule type" value="Genomic_DNA"/>
</dbReference>
<dbReference type="FunFam" id="2.10.230.10:FF:000002">
    <property type="entry name" value="Molecular chaperone DnaJ"/>
    <property type="match status" value="1"/>
</dbReference>
<dbReference type="SMART" id="SM00271">
    <property type="entry name" value="DnaJ"/>
    <property type="match status" value="1"/>
</dbReference>
<feature type="binding site" evidence="12">
    <location>
        <position position="160"/>
    </location>
    <ligand>
        <name>Zn(2+)</name>
        <dbReference type="ChEBI" id="CHEBI:29105"/>
        <label>1</label>
    </ligand>
</feature>
<dbReference type="CDD" id="cd06257">
    <property type="entry name" value="DnaJ"/>
    <property type="match status" value="1"/>
</dbReference>
<dbReference type="PANTHER" id="PTHR43096:SF48">
    <property type="entry name" value="CHAPERONE PROTEIN DNAJ"/>
    <property type="match status" value="1"/>
</dbReference>
<dbReference type="KEGG" id="bne:DA69_12710"/>
<comment type="subunit">
    <text evidence="12">Homodimer.</text>
</comment>
<dbReference type="InterPro" id="IPR012724">
    <property type="entry name" value="DnaJ"/>
</dbReference>
<gene>
    <name evidence="12" type="primary">dnaJ</name>
    <name evidence="13" type="ORF">DA69_12710</name>
</gene>
<keyword evidence="1 12" id="KW-0963">Cytoplasm</keyword>
<dbReference type="Pfam" id="PF00226">
    <property type="entry name" value="DnaJ"/>
    <property type="match status" value="1"/>
</dbReference>
<feature type="repeat" description="CXXCXGXG motif" evidence="12">
    <location>
        <begin position="210"/>
        <end position="217"/>
    </location>
</feature>
<name>A0A172Y8G9_9CAUL</name>
<evidence type="ECO:0000256" key="4">
    <source>
        <dbReference type="ARBA" id="ARBA00022737"/>
    </source>
</evidence>
<feature type="binding site" evidence="12">
    <location>
        <position position="177"/>
    </location>
    <ligand>
        <name>Zn(2+)</name>
        <dbReference type="ChEBI" id="CHEBI:29105"/>
        <label>2</label>
    </ligand>
</feature>
<evidence type="ECO:0000256" key="12">
    <source>
        <dbReference type="HAMAP-Rule" id="MF_01152"/>
    </source>
</evidence>
<dbReference type="CDD" id="cd10747">
    <property type="entry name" value="DnaJ_C"/>
    <property type="match status" value="1"/>
</dbReference>
<feature type="binding site" evidence="12">
    <location>
        <position position="199"/>
    </location>
    <ligand>
        <name>Zn(2+)</name>
        <dbReference type="ChEBI" id="CHEBI:29105"/>
        <label>2</label>
    </ligand>
</feature>
<feature type="binding site" evidence="12">
    <location>
        <position position="174"/>
    </location>
    <ligand>
        <name>Zn(2+)</name>
        <dbReference type="ChEBI" id="CHEBI:29105"/>
        <label>2</label>
    </ligand>
</feature>
<dbReference type="PANTHER" id="PTHR43096">
    <property type="entry name" value="DNAJ HOMOLOG 1, MITOCHONDRIAL-RELATED"/>
    <property type="match status" value="1"/>
</dbReference>
<dbReference type="PRINTS" id="PR00625">
    <property type="entry name" value="JDOMAIN"/>
</dbReference>
<dbReference type="InterPro" id="IPR001305">
    <property type="entry name" value="HSP_DnaJ_Cys-rich_dom"/>
</dbReference>
<comment type="subcellular location">
    <subcellularLocation>
        <location evidence="12">Cytoplasm</location>
    </subcellularLocation>
</comment>
<evidence type="ECO:0000256" key="7">
    <source>
        <dbReference type="ARBA" id="ARBA00023016"/>
    </source>
</evidence>
<evidence type="ECO:0000256" key="9">
    <source>
        <dbReference type="ARBA" id="ARBA00053423"/>
    </source>
</evidence>
<dbReference type="PROSITE" id="PS50076">
    <property type="entry name" value="DNAJ_2"/>
    <property type="match status" value="1"/>
</dbReference>
<dbReference type="GO" id="GO:0051082">
    <property type="term" value="F:unfolded protein binding"/>
    <property type="evidence" value="ECO:0007669"/>
    <property type="project" value="UniProtKB-UniRule"/>
</dbReference>
<dbReference type="InterPro" id="IPR008971">
    <property type="entry name" value="HSP40/DnaJ_pept-bd"/>
</dbReference>
<keyword evidence="2 12" id="KW-0235">DNA replication</keyword>
<dbReference type="eggNOG" id="COG0484">
    <property type="taxonomic scope" value="Bacteria"/>
</dbReference>
<dbReference type="Gene3D" id="2.60.260.20">
    <property type="entry name" value="Urease metallochaperone UreE, N-terminal domain"/>
    <property type="match status" value="2"/>
</dbReference>
<dbReference type="AlphaFoldDB" id="A0A172Y8G9"/>
<keyword evidence="5 12" id="KW-0863">Zinc-finger</keyword>
<dbReference type="OrthoDB" id="9779889at2"/>
<keyword evidence="14" id="KW-1185">Reference proteome</keyword>
<feature type="repeat" description="CXXCXGXG motif" evidence="12">
    <location>
        <begin position="196"/>
        <end position="203"/>
    </location>
</feature>
<evidence type="ECO:0000256" key="3">
    <source>
        <dbReference type="ARBA" id="ARBA00022723"/>
    </source>
</evidence>
<feature type="repeat" description="CXXCXGXG motif" evidence="12">
    <location>
        <begin position="174"/>
        <end position="181"/>
    </location>
</feature>
<dbReference type="InterPro" id="IPR036869">
    <property type="entry name" value="J_dom_sf"/>
</dbReference>
<dbReference type="GO" id="GO:0042026">
    <property type="term" value="P:protein refolding"/>
    <property type="evidence" value="ECO:0007669"/>
    <property type="project" value="TreeGrafter"/>
</dbReference>
<comment type="function">
    <text evidence="9 12">Participates actively in the response to hyperosmotic and heat shock by preventing the aggregation of stress-denatured proteins and by disaggregating proteins, also in an autonomous, DnaK-independent fashion. Unfolded proteins bind initially to DnaJ; upon interaction with the DnaJ-bound protein, DnaK hydrolyzes its bound ATP, resulting in the formation of a stable complex. GrpE releases ADP from DnaK; ATP binding to DnaK triggers the release of the substrate protein, thus completing the reaction cycle. Several rounds of ATP-dependent interactions between DnaJ, DnaK and GrpE are required for fully efficient folding. Also involved, together with DnaK and GrpE, in the DNA replication of plasmids through activation of initiation proteins.</text>
</comment>
<organism evidence="13 14">
    <name type="scientific">Brevundimonas naejangsanensis</name>
    <dbReference type="NCBI Taxonomy" id="588932"/>
    <lineage>
        <taxon>Bacteria</taxon>
        <taxon>Pseudomonadati</taxon>
        <taxon>Pseudomonadota</taxon>
        <taxon>Alphaproteobacteria</taxon>
        <taxon>Caulobacterales</taxon>
        <taxon>Caulobacteraceae</taxon>
        <taxon>Brevundimonas</taxon>
    </lineage>
</organism>
<dbReference type="InterPro" id="IPR001623">
    <property type="entry name" value="DnaJ_domain"/>
</dbReference>
<feature type="binding site" evidence="12">
    <location>
        <position position="157"/>
    </location>
    <ligand>
        <name>Zn(2+)</name>
        <dbReference type="ChEBI" id="CHEBI:29105"/>
        <label>1</label>
    </ligand>
</feature>
<dbReference type="InterPro" id="IPR036410">
    <property type="entry name" value="HSP_DnaJ_Cys-rich_dom_sf"/>
</dbReference>
<keyword evidence="8 12" id="KW-0143">Chaperone</keyword>
<dbReference type="GO" id="GO:0005524">
    <property type="term" value="F:ATP binding"/>
    <property type="evidence" value="ECO:0007669"/>
    <property type="project" value="InterPro"/>
</dbReference>
<evidence type="ECO:0000313" key="14">
    <source>
        <dbReference type="Proteomes" id="UP000077603"/>
    </source>
</evidence>
<keyword evidence="3 12" id="KW-0479">Metal-binding</keyword>
<dbReference type="NCBIfam" id="TIGR02349">
    <property type="entry name" value="DnaJ_bact"/>
    <property type="match status" value="1"/>
</dbReference>
<dbReference type="FunFam" id="1.10.287.110:FF:000034">
    <property type="entry name" value="Chaperone protein DnaJ"/>
    <property type="match status" value="1"/>
</dbReference>
<sequence>MAQRDYYEILGVERTVDAAALKSAYRKLAMEHHPDRNGGSEESVARFKEISEAYTVLSDEQKRAAYDRFGHAGVNGGGAGGGNPFGQGGAGFHDINDIFSQVFGDAFGDAFGGRGGGGRQNHGPRRGSDLRYDLEITLEQAYQGAEVEIAIPTLMSCEVCDGSGAKAGTKPTICNTCGGAGRVRQANGFFQVERTCPRCGGSGEMIADPCTTCRGHGQVRKTRKLSLKVPAGVDDGSRIRLSGEGEAGQRGGPRGDLYVFLSVTPHELFERDNLDLLVTVPVPMTVAALGGVVDAPCLISDACDGKCKAPVEVPAGAQTGKTVRIKGKGMPHLNGRGRGDLVVELFVETPTDLNARQKELLAELAASLGESQTPRNTSFAGKAKRFWADILGGDADNPKETA</sequence>
<feature type="repeat" description="CXXCXGXG motif" evidence="12">
    <location>
        <begin position="157"/>
        <end position="164"/>
    </location>
</feature>
<keyword evidence="4 12" id="KW-0677">Repeat</keyword>
<dbReference type="Pfam" id="PF00684">
    <property type="entry name" value="DnaJ_CXXCXGXG"/>
    <property type="match status" value="1"/>
</dbReference>
<evidence type="ECO:0000256" key="2">
    <source>
        <dbReference type="ARBA" id="ARBA00022705"/>
    </source>
</evidence>